<proteinExistence type="predicted"/>
<gene>
    <name evidence="1" type="ORF">TNCT_514031</name>
</gene>
<dbReference type="AlphaFoldDB" id="A0A8X6L912"/>
<protein>
    <submittedName>
        <fullName evidence="1">Uncharacterized protein</fullName>
    </submittedName>
</protein>
<sequence>MCRKTSCLYAHKKIVFGCNDLTKLFNANPLNSAYLSQQSIAVGRSSGTPLLKMNPTSFNAFFTMISTGWNPLSETFFILENLECVLGAVSEKQGVSRITGVLCLSGKSV</sequence>
<evidence type="ECO:0000313" key="2">
    <source>
        <dbReference type="Proteomes" id="UP000887116"/>
    </source>
</evidence>
<accession>A0A8X6L912</accession>
<dbReference type="EMBL" id="BMAO01035063">
    <property type="protein sequence ID" value="GFR00955.1"/>
    <property type="molecule type" value="Genomic_DNA"/>
</dbReference>
<name>A0A8X6L912_TRICU</name>
<reference evidence="1" key="1">
    <citation type="submission" date="2020-07" db="EMBL/GenBank/DDBJ databases">
        <title>Multicomponent nature underlies the extraordinary mechanical properties of spider dragline silk.</title>
        <authorList>
            <person name="Kono N."/>
            <person name="Nakamura H."/>
            <person name="Mori M."/>
            <person name="Yoshida Y."/>
            <person name="Ohtoshi R."/>
            <person name="Malay A.D."/>
            <person name="Moran D.A.P."/>
            <person name="Tomita M."/>
            <person name="Numata K."/>
            <person name="Arakawa K."/>
        </authorList>
    </citation>
    <scope>NUCLEOTIDE SEQUENCE</scope>
</reference>
<evidence type="ECO:0000313" key="1">
    <source>
        <dbReference type="EMBL" id="GFR00955.1"/>
    </source>
</evidence>
<keyword evidence="2" id="KW-1185">Reference proteome</keyword>
<comment type="caution">
    <text evidence="1">The sequence shown here is derived from an EMBL/GenBank/DDBJ whole genome shotgun (WGS) entry which is preliminary data.</text>
</comment>
<organism evidence="1 2">
    <name type="scientific">Trichonephila clavata</name>
    <name type="common">Joro spider</name>
    <name type="synonym">Nephila clavata</name>
    <dbReference type="NCBI Taxonomy" id="2740835"/>
    <lineage>
        <taxon>Eukaryota</taxon>
        <taxon>Metazoa</taxon>
        <taxon>Ecdysozoa</taxon>
        <taxon>Arthropoda</taxon>
        <taxon>Chelicerata</taxon>
        <taxon>Arachnida</taxon>
        <taxon>Araneae</taxon>
        <taxon>Araneomorphae</taxon>
        <taxon>Entelegynae</taxon>
        <taxon>Araneoidea</taxon>
        <taxon>Nephilidae</taxon>
        <taxon>Trichonephila</taxon>
    </lineage>
</organism>
<dbReference type="Proteomes" id="UP000887116">
    <property type="component" value="Unassembled WGS sequence"/>
</dbReference>